<gene>
    <name evidence="2" type="ORF">Ddye_017558</name>
</gene>
<feature type="region of interest" description="Disordered" evidence="1">
    <location>
        <begin position="364"/>
        <end position="418"/>
    </location>
</feature>
<evidence type="ECO:0000256" key="1">
    <source>
        <dbReference type="SAM" id="MobiDB-lite"/>
    </source>
</evidence>
<feature type="compositionally biased region" description="Basic residues" evidence="1">
    <location>
        <begin position="1147"/>
        <end position="1162"/>
    </location>
</feature>
<name>A0AAD9WZW9_9ROSI</name>
<organism evidence="2 3">
    <name type="scientific">Dipteronia dyeriana</name>
    <dbReference type="NCBI Taxonomy" id="168575"/>
    <lineage>
        <taxon>Eukaryota</taxon>
        <taxon>Viridiplantae</taxon>
        <taxon>Streptophyta</taxon>
        <taxon>Embryophyta</taxon>
        <taxon>Tracheophyta</taxon>
        <taxon>Spermatophyta</taxon>
        <taxon>Magnoliopsida</taxon>
        <taxon>eudicotyledons</taxon>
        <taxon>Gunneridae</taxon>
        <taxon>Pentapetalae</taxon>
        <taxon>rosids</taxon>
        <taxon>malvids</taxon>
        <taxon>Sapindales</taxon>
        <taxon>Sapindaceae</taxon>
        <taxon>Hippocastanoideae</taxon>
        <taxon>Acereae</taxon>
        <taxon>Dipteronia</taxon>
    </lineage>
</organism>
<dbReference type="PANTHER" id="PTHR34962">
    <property type="entry name" value="EMBRYO DEFECTIVE 1703-RELATED"/>
    <property type="match status" value="1"/>
</dbReference>
<feature type="region of interest" description="Disordered" evidence="1">
    <location>
        <begin position="852"/>
        <end position="896"/>
    </location>
</feature>
<reference evidence="2" key="1">
    <citation type="journal article" date="2023" name="Plant J.">
        <title>Genome sequences and population genomics provide insights into the demographic history, inbreeding, and mutation load of two 'living fossil' tree species of Dipteronia.</title>
        <authorList>
            <person name="Feng Y."/>
            <person name="Comes H.P."/>
            <person name="Chen J."/>
            <person name="Zhu S."/>
            <person name="Lu R."/>
            <person name="Zhang X."/>
            <person name="Li P."/>
            <person name="Qiu J."/>
            <person name="Olsen K.M."/>
            <person name="Qiu Y."/>
        </authorList>
    </citation>
    <scope>NUCLEOTIDE SEQUENCE</scope>
    <source>
        <strain evidence="2">KIB01</strain>
    </source>
</reference>
<comment type="caution">
    <text evidence="2">The sequence shown here is derived from an EMBL/GenBank/DDBJ whole genome shotgun (WGS) entry which is preliminary data.</text>
</comment>
<dbReference type="PANTHER" id="PTHR34962:SF1">
    <property type="entry name" value="EMBRYO DEFECTIVE 1703-RELATED"/>
    <property type="match status" value="1"/>
</dbReference>
<dbReference type="AlphaFoldDB" id="A0AAD9WZW9"/>
<proteinExistence type="predicted"/>
<feature type="compositionally biased region" description="Polar residues" evidence="1">
    <location>
        <begin position="852"/>
        <end position="865"/>
    </location>
</feature>
<evidence type="ECO:0008006" key="4">
    <source>
        <dbReference type="Google" id="ProtNLM"/>
    </source>
</evidence>
<feature type="compositionally biased region" description="Basic and acidic residues" evidence="1">
    <location>
        <begin position="867"/>
        <end position="878"/>
    </location>
</feature>
<dbReference type="EMBL" id="JANJYI010000005">
    <property type="protein sequence ID" value="KAK2650069.1"/>
    <property type="molecule type" value="Genomic_DNA"/>
</dbReference>
<sequence>MTMEVLNLPISRNSLSLSTFSPFTSKISIKTGNKRNPYLYNLPPSKFHKNPSFPCYLLSSTTRRLQVSAHFGGPTSRRNSLRKKLLHDQQVHQKNPIPLDVISSFVDNMNSDSVKESGLNNGFADDDSVVETSSSVKEPKLKQIGESVLLNKLENWIDQYRKDVDYWGIGSGPVFTVFQDSEGNVKKVSVNVDEIIKRSQVKRDEFEDKTKTNSRIMYAKSLAREMESGGDVITRNSSVAKFVVAGEESGFVNVIRGVIGHPEFVTKLSGAGIVVLCGLIVCWAVKELFSFRKKKVHYTKLEKEMMRRKIKSRKEKETLEKGNVEVVQVATEPPMVTFEKPKIDEQELMKNIIKVKASKDKLSLVDSSRSQTSKPKDIDDKIKEIRDMARQIRETEDKERSQVDEDEQEEHAADGEFPDEIKVMEEHREGDMSFTGNISNGRSEQDISIEGTSLKTFSVEANSKNAESPSKVASFDNGAVQASSASSAKVLKDRQKINQDGKSSSHITVTKEIVQSSDTHDGKSCTSETNSIKMKPRVIMSVKEAREFLSRKRGKQEFDQPLVKTLQEGAPVSRQSSNIESDKNMSKILEVDNKDFGPAIFDGTSESIAAPNASESSTMTDGEYGPIKKDYAAGYSNEGYRVTDSQNTGRSLIRDVTGGSTETRPSVKTENWMENNFHEVEPIVKKIGVGFRDNFMVARDKVNSDIDITQLASEDDDDELGWMKDDKLREIVFHVQENELAGRDPFYLMDAEDKHAFFQGLEKKVEKVNEKLLHVHEFLHSNIENLDYGADGISLYDAPEKIIPRWKGPPLEKNPQVLGDYLKQRKTLFAANTGTSYLGKKGEENFLQNVTESPTHDNTAATLATNELKKKRDKDPKHSKTVIEGSDGSVRSGKKSGKEYWQHTKKWTRGFLESYNAETDPEVKSAMKDIGKDLDRWITEEEIEEAAGLMTNLSDRNKKFMEKKLNKIKREMELFGPQAVVSKYNEYAEEKEEDYLWWLDLPHVLCIELYTNEEGGQRIGFYSLEMAADLELEPKPCHVIAFEDASDCKNLCYIIQAHLEMLGNGHAFVVPRPPKDAFREAKANGFSVTVIRQGELQQLNVDQTLEEVEEQITEIGSKMYHDMIMKGRSVDISSVMKGVLGGGDKPTKRKRAKRMLKRPSRK</sequence>
<accession>A0AAD9WZW9</accession>
<feature type="compositionally biased region" description="Basic and acidic residues" evidence="1">
    <location>
        <begin position="374"/>
        <end position="403"/>
    </location>
</feature>
<protein>
    <recommendedName>
        <fullName evidence="4">Embryo defective 1703</fullName>
    </recommendedName>
</protein>
<dbReference type="Proteomes" id="UP001280121">
    <property type="component" value="Unassembled WGS sequence"/>
</dbReference>
<evidence type="ECO:0000313" key="3">
    <source>
        <dbReference type="Proteomes" id="UP001280121"/>
    </source>
</evidence>
<evidence type="ECO:0000313" key="2">
    <source>
        <dbReference type="EMBL" id="KAK2650069.1"/>
    </source>
</evidence>
<feature type="region of interest" description="Disordered" evidence="1">
    <location>
        <begin position="465"/>
        <end position="490"/>
    </location>
</feature>
<feature type="region of interest" description="Disordered" evidence="1">
    <location>
        <begin position="1137"/>
        <end position="1162"/>
    </location>
</feature>
<keyword evidence="3" id="KW-1185">Reference proteome</keyword>